<keyword evidence="4" id="KW-0949">S-adenosyl-L-methionine</keyword>
<dbReference type="eggNOG" id="COG1032">
    <property type="taxonomic scope" value="Bacteria"/>
</dbReference>
<dbReference type="GO" id="GO:0051539">
    <property type="term" value="F:4 iron, 4 sulfur cluster binding"/>
    <property type="evidence" value="ECO:0007669"/>
    <property type="project" value="UniProtKB-KW"/>
</dbReference>
<keyword evidence="3" id="KW-0808">Transferase</keyword>
<evidence type="ECO:0000256" key="5">
    <source>
        <dbReference type="ARBA" id="ARBA00022723"/>
    </source>
</evidence>
<dbReference type="InterPro" id="IPR058240">
    <property type="entry name" value="rSAM_sf"/>
</dbReference>
<feature type="domain" description="Radical SAM core" evidence="9">
    <location>
        <begin position="183"/>
        <end position="405"/>
    </location>
</feature>
<dbReference type="KEGG" id="pph:Ppha_0513"/>
<dbReference type="GO" id="GO:0003824">
    <property type="term" value="F:catalytic activity"/>
    <property type="evidence" value="ECO:0007669"/>
    <property type="project" value="InterPro"/>
</dbReference>
<keyword evidence="7" id="KW-0411">Iron-sulfur</keyword>
<comment type="cofactor">
    <cofactor evidence="1">
        <name>[4Fe-4S] cluster</name>
        <dbReference type="ChEBI" id="CHEBI:49883"/>
    </cofactor>
</comment>
<keyword evidence="2" id="KW-0489">Methyltransferase</keyword>
<keyword evidence="6" id="KW-0408">Iron</keyword>
<dbReference type="InterPro" id="IPR007197">
    <property type="entry name" value="rSAM"/>
</dbReference>
<evidence type="ECO:0000313" key="11">
    <source>
        <dbReference type="Proteomes" id="UP000002724"/>
    </source>
</evidence>
<dbReference type="SFLD" id="SFLDG01123">
    <property type="entry name" value="methyltransferase_(Class_B)"/>
    <property type="match status" value="1"/>
</dbReference>
<dbReference type="InterPro" id="IPR006158">
    <property type="entry name" value="Cobalamin-bd"/>
</dbReference>
<dbReference type="SUPFAM" id="SSF53383">
    <property type="entry name" value="PLP-dependent transferases"/>
    <property type="match status" value="1"/>
</dbReference>
<dbReference type="CDD" id="cd02068">
    <property type="entry name" value="radical_SAM_B12_BD"/>
    <property type="match status" value="1"/>
</dbReference>
<dbReference type="SUPFAM" id="SSF102114">
    <property type="entry name" value="Radical SAM enzymes"/>
    <property type="match status" value="1"/>
</dbReference>
<dbReference type="InterPro" id="IPR023404">
    <property type="entry name" value="rSAM_horseshoe"/>
</dbReference>
<dbReference type="PANTHER" id="PTHR43409:SF7">
    <property type="entry name" value="BLL1977 PROTEIN"/>
    <property type="match status" value="1"/>
</dbReference>
<dbReference type="STRING" id="324925.Ppha_0513"/>
<dbReference type="AlphaFoldDB" id="B4SD04"/>
<dbReference type="GO" id="GO:0031419">
    <property type="term" value="F:cobalamin binding"/>
    <property type="evidence" value="ECO:0007669"/>
    <property type="project" value="InterPro"/>
</dbReference>
<dbReference type="Gene3D" id="3.80.30.20">
    <property type="entry name" value="tm_1862 like domain"/>
    <property type="match status" value="1"/>
</dbReference>
<gene>
    <name evidence="10" type="ordered locus">Ppha_0513</name>
</gene>
<dbReference type="EMBL" id="CP001110">
    <property type="protein sequence ID" value="ACF42838.1"/>
    <property type="molecule type" value="Genomic_DNA"/>
</dbReference>
<dbReference type="RefSeq" id="WP_012507333.1">
    <property type="nucleotide sequence ID" value="NC_011060.1"/>
</dbReference>
<dbReference type="PROSITE" id="PS51332">
    <property type="entry name" value="B12_BINDING"/>
    <property type="match status" value="1"/>
</dbReference>
<dbReference type="SMART" id="SM00729">
    <property type="entry name" value="Elp3"/>
    <property type="match status" value="1"/>
</dbReference>
<protein>
    <submittedName>
        <fullName evidence="10">Radical SAM domain protein</fullName>
    </submittedName>
</protein>
<evidence type="ECO:0000256" key="3">
    <source>
        <dbReference type="ARBA" id="ARBA00022679"/>
    </source>
</evidence>
<evidence type="ECO:0000259" key="9">
    <source>
        <dbReference type="PROSITE" id="PS51918"/>
    </source>
</evidence>
<dbReference type="CDD" id="cd01335">
    <property type="entry name" value="Radical_SAM"/>
    <property type="match status" value="1"/>
</dbReference>
<organism evidence="10 11">
    <name type="scientific">Pelodictyon phaeoclathratiforme (strain DSM 5477 / BU-1)</name>
    <dbReference type="NCBI Taxonomy" id="324925"/>
    <lineage>
        <taxon>Bacteria</taxon>
        <taxon>Pseudomonadati</taxon>
        <taxon>Chlorobiota</taxon>
        <taxon>Chlorobiia</taxon>
        <taxon>Chlorobiales</taxon>
        <taxon>Chlorobiaceae</taxon>
        <taxon>Chlorobium/Pelodictyon group</taxon>
        <taxon>Pelodictyon</taxon>
    </lineage>
</organism>
<evidence type="ECO:0000256" key="2">
    <source>
        <dbReference type="ARBA" id="ARBA00022603"/>
    </source>
</evidence>
<keyword evidence="11" id="KW-1185">Reference proteome</keyword>
<proteinExistence type="predicted"/>
<dbReference type="InterPro" id="IPR051198">
    <property type="entry name" value="BchE-like"/>
</dbReference>
<dbReference type="HOGENOM" id="CLU_021572_4_3_10"/>
<evidence type="ECO:0000256" key="6">
    <source>
        <dbReference type="ARBA" id="ARBA00023004"/>
    </source>
</evidence>
<dbReference type="Pfam" id="PF02310">
    <property type="entry name" value="B12-binding"/>
    <property type="match status" value="1"/>
</dbReference>
<feature type="domain" description="B12-binding" evidence="8">
    <location>
        <begin position="12"/>
        <end position="143"/>
    </location>
</feature>
<dbReference type="Proteomes" id="UP000002724">
    <property type="component" value="Chromosome"/>
</dbReference>
<reference evidence="10 11" key="1">
    <citation type="submission" date="2008-06" db="EMBL/GenBank/DDBJ databases">
        <title>Complete sequence of Pelodictyon phaeoclathratiforme BU-1.</title>
        <authorList>
            <consortium name="US DOE Joint Genome Institute"/>
            <person name="Lucas S."/>
            <person name="Copeland A."/>
            <person name="Lapidus A."/>
            <person name="Glavina del Rio T."/>
            <person name="Dalin E."/>
            <person name="Tice H."/>
            <person name="Bruce D."/>
            <person name="Goodwin L."/>
            <person name="Pitluck S."/>
            <person name="Schmutz J."/>
            <person name="Larimer F."/>
            <person name="Land M."/>
            <person name="Hauser L."/>
            <person name="Kyrpides N."/>
            <person name="Mikhailova N."/>
            <person name="Liu Z."/>
            <person name="Li T."/>
            <person name="Zhao F."/>
            <person name="Overmann J."/>
            <person name="Bryant D.A."/>
            <person name="Richardson P."/>
        </authorList>
    </citation>
    <scope>NUCLEOTIDE SEQUENCE [LARGE SCALE GENOMIC DNA]</scope>
    <source>
        <strain evidence="11">DSM 5477 / BU-1</strain>
    </source>
</reference>
<keyword evidence="5" id="KW-0479">Metal-binding</keyword>
<dbReference type="InterPro" id="IPR006638">
    <property type="entry name" value="Elp3/MiaA/NifB-like_rSAM"/>
</dbReference>
<name>B4SD04_PELPB</name>
<dbReference type="Gene3D" id="3.40.50.280">
    <property type="entry name" value="Cobalamin-binding domain"/>
    <property type="match status" value="1"/>
</dbReference>
<dbReference type="SFLD" id="SFLDS00029">
    <property type="entry name" value="Radical_SAM"/>
    <property type="match status" value="1"/>
</dbReference>
<sequence>MAYFNHLCFVEAPQTVIAPFPRFITDCIGICYLAAAVEHDVESLVMPDNYYNDGIFESLRTLLKKQPVDLVAISSMTGAFNQAARLAKIAKEAGAFVVMGGFHPTALPEEVLKLSCVDVVVIGEGEESFRELVLKGPSRDIRGIAYRGGGGIIYTEPRTTIADVDSIRFPLRTLRPNRYGEKGDAYSIDTIYTSRGCPWSCSFCANDQMHKGWRGRSAENVVEEIALLHDPKNKKLLKIWDANFLTNIKRAERICDLMIERGLTNFRIVTETRAKDLVRAERILGKLRRVGLSKVGLGIESPNEATLALMNKKNSLNDVARAIALCREHSIGAEGYFIIGHYTENMKETMVYPEFARSLGLRQALFMVMTPYPGTAIFNEYKSEGKIRSYDWDLYNNYCPVIETRTMNGDTLVAMLAYCNISFNRFRSIMKRNSKNALLLNFMIDLFQLCFLLRVNKNISTPQIADLLFNALQLLLDNEGGEIEQPAASSCKRLPKPMTLRIRHSSGKSITYSLHERGANRVMSMTAQQEGREATSTPDLEISLDRLVESACSLSMDTLMSALYRNEWLRNNPGRMTGQIIAILADPEILRFGGKLATLYLRAYLKSAR</sequence>
<dbReference type="InterPro" id="IPR034466">
    <property type="entry name" value="Methyltransferase_Class_B"/>
</dbReference>
<accession>B4SD04</accession>
<dbReference type="OrthoDB" id="9801424at2"/>
<dbReference type="GO" id="GO:0046872">
    <property type="term" value="F:metal ion binding"/>
    <property type="evidence" value="ECO:0007669"/>
    <property type="project" value="UniProtKB-KW"/>
</dbReference>
<evidence type="ECO:0000256" key="1">
    <source>
        <dbReference type="ARBA" id="ARBA00001966"/>
    </source>
</evidence>
<evidence type="ECO:0000256" key="7">
    <source>
        <dbReference type="ARBA" id="ARBA00023014"/>
    </source>
</evidence>
<dbReference type="PANTHER" id="PTHR43409">
    <property type="entry name" value="ANAEROBIC MAGNESIUM-PROTOPORPHYRIN IX MONOMETHYL ESTER CYCLASE-RELATED"/>
    <property type="match status" value="1"/>
</dbReference>
<dbReference type="InterPro" id="IPR015424">
    <property type="entry name" value="PyrdxlP-dep_Trfase"/>
</dbReference>
<evidence type="ECO:0000256" key="4">
    <source>
        <dbReference type="ARBA" id="ARBA00022691"/>
    </source>
</evidence>
<evidence type="ECO:0000313" key="10">
    <source>
        <dbReference type="EMBL" id="ACF42838.1"/>
    </source>
</evidence>
<evidence type="ECO:0000259" key="8">
    <source>
        <dbReference type="PROSITE" id="PS51332"/>
    </source>
</evidence>
<dbReference type="SFLD" id="SFLDG01082">
    <property type="entry name" value="B12-binding_domain_containing"/>
    <property type="match status" value="1"/>
</dbReference>
<dbReference type="Pfam" id="PF04055">
    <property type="entry name" value="Radical_SAM"/>
    <property type="match status" value="1"/>
</dbReference>
<dbReference type="PROSITE" id="PS51918">
    <property type="entry name" value="RADICAL_SAM"/>
    <property type="match status" value="1"/>
</dbReference>